<comment type="caution">
    <text evidence="8">The sequence shown here is derived from an EMBL/GenBank/DDBJ whole genome shotgun (WGS) entry which is preliminary data.</text>
</comment>
<dbReference type="InterPro" id="IPR023404">
    <property type="entry name" value="rSAM_horseshoe"/>
</dbReference>
<keyword evidence="2" id="KW-0004">4Fe-4S</keyword>
<dbReference type="SFLD" id="SFLDG01082">
    <property type="entry name" value="B12-binding_domain_containing"/>
    <property type="match status" value="1"/>
</dbReference>
<dbReference type="GO" id="GO:0046872">
    <property type="term" value="F:metal ion binding"/>
    <property type="evidence" value="ECO:0007669"/>
    <property type="project" value="UniProtKB-KW"/>
</dbReference>
<evidence type="ECO:0000256" key="6">
    <source>
        <dbReference type="ARBA" id="ARBA00023014"/>
    </source>
</evidence>
<evidence type="ECO:0000256" key="2">
    <source>
        <dbReference type="ARBA" id="ARBA00022485"/>
    </source>
</evidence>
<proteinExistence type="predicted"/>
<dbReference type="PANTHER" id="PTHR11135">
    <property type="entry name" value="HISTONE ACETYLTRANSFERASE-RELATED"/>
    <property type="match status" value="1"/>
</dbReference>
<dbReference type="AlphaFoldDB" id="A0A831XDK0"/>
<accession>A0A831XDK0</accession>
<evidence type="ECO:0000256" key="1">
    <source>
        <dbReference type="ARBA" id="ARBA00001966"/>
    </source>
</evidence>
<dbReference type="SFLD" id="SFLDG01086">
    <property type="entry name" value="elongater_protein-like"/>
    <property type="match status" value="1"/>
</dbReference>
<evidence type="ECO:0000256" key="5">
    <source>
        <dbReference type="ARBA" id="ARBA00023004"/>
    </source>
</evidence>
<organism evidence="8">
    <name type="scientific">Geobacter metallireducens</name>
    <dbReference type="NCBI Taxonomy" id="28232"/>
    <lineage>
        <taxon>Bacteria</taxon>
        <taxon>Pseudomonadati</taxon>
        <taxon>Thermodesulfobacteriota</taxon>
        <taxon>Desulfuromonadia</taxon>
        <taxon>Geobacterales</taxon>
        <taxon>Geobacteraceae</taxon>
        <taxon>Geobacter</taxon>
    </lineage>
</organism>
<dbReference type="GO" id="GO:0003824">
    <property type="term" value="F:catalytic activity"/>
    <property type="evidence" value="ECO:0007669"/>
    <property type="project" value="InterPro"/>
</dbReference>
<keyword evidence="5" id="KW-0408">Iron</keyword>
<dbReference type="GO" id="GO:0051539">
    <property type="term" value="F:4 iron, 4 sulfur cluster binding"/>
    <property type="evidence" value="ECO:0007669"/>
    <property type="project" value="UniProtKB-KW"/>
</dbReference>
<dbReference type="Pfam" id="PF04055">
    <property type="entry name" value="Radical_SAM"/>
    <property type="match status" value="1"/>
</dbReference>
<dbReference type="InterPro" id="IPR039661">
    <property type="entry name" value="ELP3"/>
</dbReference>
<dbReference type="SMART" id="SM00729">
    <property type="entry name" value="Elp3"/>
    <property type="match status" value="1"/>
</dbReference>
<dbReference type="CDD" id="cd01335">
    <property type="entry name" value="Radical_SAM"/>
    <property type="match status" value="1"/>
</dbReference>
<protein>
    <submittedName>
        <fullName evidence="8">Radical SAM protein</fullName>
    </submittedName>
</protein>
<name>A0A831XDK0_GEOME</name>
<dbReference type="InterPro" id="IPR006638">
    <property type="entry name" value="Elp3/MiaA/NifB-like_rSAM"/>
</dbReference>
<dbReference type="Gene3D" id="3.80.30.20">
    <property type="entry name" value="tm_1862 like domain"/>
    <property type="match status" value="1"/>
</dbReference>
<dbReference type="InterPro" id="IPR032432">
    <property type="entry name" value="Radical_SAM_C"/>
</dbReference>
<gene>
    <name evidence="8" type="ORF">ENQ87_03785</name>
</gene>
<dbReference type="EMBL" id="DSOV01000011">
    <property type="protein sequence ID" value="HEN41487.1"/>
    <property type="molecule type" value="Genomic_DNA"/>
</dbReference>
<evidence type="ECO:0000313" key="8">
    <source>
        <dbReference type="EMBL" id="HEN41487.1"/>
    </source>
</evidence>
<dbReference type="PANTHER" id="PTHR11135:SF0">
    <property type="entry name" value="ELONGATOR COMPLEX PROTEIN 3"/>
    <property type="match status" value="1"/>
</dbReference>
<evidence type="ECO:0000256" key="3">
    <source>
        <dbReference type="ARBA" id="ARBA00022691"/>
    </source>
</evidence>
<dbReference type="SFLD" id="SFLDS00029">
    <property type="entry name" value="Radical_SAM"/>
    <property type="match status" value="1"/>
</dbReference>
<evidence type="ECO:0000256" key="4">
    <source>
        <dbReference type="ARBA" id="ARBA00022723"/>
    </source>
</evidence>
<reference evidence="8" key="1">
    <citation type="journal article" date="2020" name="mSystems">
        <title>Genome- and Community-Level Interaction Insights into Carbon Utilization and Element Cycling Functions of Hydrothermarchaeota in Hydrothermal Sediment.</title>
        <authorList>
            <person name="Zhou Z."/>
            <person name="Liu Y."/>
            <person name="Xu W."/>
            <person name="Pan J."/>
            <person name="Luo Z.H."/>
            <person name="Li M."/>
        </authorList>
    </citation>
    <scope>NUCLEOTIDE SEQUENCE [LARGE SCALE GENOMIC DNA]</scope>
    <source>
        <strain evidence="8">SpSt-349</strain>
    </source>
</reference>
<keyword evidence="6" id="KW-0411">Iron-sulfur</keyword>
<keyword evidence="3" id="KW-0949">S-adenosyl-L-methionine</keyword>
<sequence>MKPLIVPFFISHQGCPHQCVFCDQERISGQGGGLPEPAEMLAVIDRYAASGGGRPLEAAFYGGTFTSLPRGDQERLLAPLQPLIATGWVAGVRLSTRPDAVDGEAVRFLRARGVTTVELGVQSMADEVLAAAGRGHGAAQVEEAFASLRGGGIAVGAQLMPGLPGDTAESALASLDRVLALSPAFVRIYPTVVVAGTRLAELWRSGVYTPMGLDEAVSLCTAMLRRCRAAGVPVVRIGLQPTEELERPGTILAGPWHPAFRQLVEGELFYGLLERLAAGIPAGSHLEVSCSPRRQSDVAGQRRRNLARLRERFGLAVTRVIGSDRLSTYDLEIHHAGGTVAGNALD</sequence>
<dbReference type="GO" id="GO:0005737">
    <property type="term" value="C:cytoplasm"/>
    <property type="evidence" value="ECO:0007669"/>
    <property type="project" value="TreeGrafter"/>
</dbReference>
<dbReference type="InterPro" id="IPR058240">
    <property type="entry name" value="rSAM_sf"/>
</dbReference>
<evidence type="ECO:0000259" key="7">
    <source>
        <dbReference type="PROSITE" id="PS51918"/>
    </source>
</evidence>
<feature type="domain" description="Radical SAM core" evidence="7">
    <location>
        <begin position="1"/>
        <end position="240"/>
    </location>
</feature>
<keyword evidence="4" id="KW-0479">Metal-binding</keyword>
<dbReference type="Pfam" id="PF16199">
    <property type="entry name" value="Radical_SAM_C"/>
    <property type="match status" value="1"/>
</dbReference>
<dbReference type="SUPFAM" id="SSF102114">
    <property type="entry name" value="Radical SAM enzymes"/>
    <property type="match status" value="1"/>
</dbReference>
<dbReference type="GO" id="GO:0002926">
    <property type="term" value="P:tRNA wobble base 5-methoxycarbonylmethyl-2-thiouridinylation"/>
    <property type="evidence" value="ECO:0007669"/>
    <property type="project" value="TreeGrafter"/>
</dbReference>
<dbReference type="PROSITE" id="PS51918">
    <property type="entry name" value="RADICAL_SAM"/>
    <property type="match status" value="1"/>
</dbReference>
<dbReference type="InterPro" id="IPR007197">
    <property type="entry name" value="rSAM"/>
</dbReference>
<comment type="cofactor">
    <cofactor evidence="1">
        <name>[4Fe-4S] cluster</name>
        <dbReference type="ChEBI" id="CHEBI:49883"/>
    </cofactor>
</comment>